<dbReference type="InterPro" id="IPR001766">
    <property type="entry name" value="Fork_head_dom"/>
</dbReference>
<feature type="compositionally biased region" description="Pro residues" evidence="6">
    <location>
        <begin position="570"/>
        <end position="582"/>
    </location>
</feature>
<dbReference type="PANTHER" id="PTHR46078:SF2">
    <property type="entry name" value="FORK-HEAD DOMAIN-CONTAINING PROTEIN"/>
    <property type="match status" value="1"/>
</dbReference>
<feature type="domain" description="Fork-head" evidence="7">
    <location>
        <begin position="65"/>
        <end position="160"/>
    </location>
</feature>
<keyword evidence="4 5" id="KW-0539">Nucleus</keyword>
<feature type="compositionally biased region" description="Low complexity" evidence="6">
    <location>
        <begin position="290"/>
        <end position="310"/>
    </location>
</feature>
<dbReference type="PRINTS" id="PR00053">
    <property type="entry name" value="FORKHEAD"/>
</dbReference>
<dbReference type="SUPFAM" id="SSF46785">
    <property type="entry name" value="Winged helix' DNA-binding domain"/>
    <property type="match status" value="1"/>
</dbReference>
<dbReference type="FunFam" id="1.10.10.10:FF:000135">
    <property type="entry name" value="forkhead box protein G1"/>
    <property type="match status" value="1"/>
</dbReference>
<keyword evidence="9" id="KW-1185">Reference proteome</keyword>
<evidence type="ECO:0000313" key="9">
    <source>
        <dbReference type="Proteomes" id="UP000594262"/>
    </source>
</evidence>
<organism evidence="8 9">
    <name type="scientific">Clytia hemisphaerica</name>
    <dbReference type="NCBI Taxonomy" id="252671"/>
    <lineage>
        <taxon>Eukaryota</taxon>
        <taxon>Metazoa</taxon>
        <taxon>Cnidaria</taxon>
        <taxon>Hydrozoa</taxon>
        <taxon>Hydroidolina</taxon>
        <taxon>Leptothecata</taxon>
        <taxon>Obeliida</taxon>
        <taxon>Clytiidae</taxon>
        <taxon>Clytia</taxon>
    </lineage>
</organism>
<evidence type="ECO:0000256" key="3">
    <source>
        <dbReference type="ARBA" id="ARBA00023163"/>
    </source>
</evidence>
<keyword evidence="3" id="KW-0804">Transcription</keyword>
<dbReference type="Proteomes" id="UP000594262">
    <property type="component" value="Unplaced"/>
</dbReference>
<dbReference type="OrthoDB" id="10029558at2759"/>
<feature type="compositionally biased region" description="Polar residues" evidence="6">
    <location>
        <begin position="509"/>
        <end position="529"/>
    </location>
</feature>
<name>A0A7M5X694_9CNID</name>
<feature type="region of interest" description="Disordered" evidence="6">
    <location>
        <begin position="164"/>
        <end position="220"/>
    </location>
</feature>
<feature type="compositionally biased region" description="Polar residues" evidence="6">
    <location>
        <begin position="538"/>
        <end position="561"/>
    </location>
</feature>
<dbReference type="InterPro" id="IPR036388">
    <property type="entry name" value="WH-like_DNA-bd_sf"/>
</dbReference>
<keyword evidence="2 5" id="KW-0238">DNA-binding</keyword>
<dbReference type="InterPro" id="IPR045912">
    <property type="entry name" value="FOXJ2/3-like"/>
</dbReference>
<dbReference type="AlphaFoldDB" id="A0A7M5X694"/>
<dbReference type="CDD" id="cd20024">
    <property type="entry name" value="FH_FOXJ2-like"/>
    <property type="match status" value="1"/>
</dbReference>
<dbReference type="SMART" id="SM00339">
    <property type="entry name" value="FH"/>
    <property type="match status" value="1"/>
</dbReference>
<feature type="region of interest" description="Disordered" evidence="6">
    <location>
        <begin position="509"/>
        <end position="659"/>
    </location>
</feature>
<feature type="compositionally biased region" description="Polar residues" evidence="6">
    <location>
        <begin position="628"/>
        <end position="642"/>
    </location>
</feature>
<dbReference type="Gene3D" id="1.10.10.10">
    <property type="entry name" value="Winged helix-like DNA-binding domain superfamily/Winged helix DNA-binding domain"/>
    <property type="match status" value="1"/>
</dbReference>
<dbReference type="PROSITE" id="PS00657">
    <property type="entry name" value="FORK_HEAD_1"/>
    <property type="match status" value="1"/>
</dbReference>
<evidence type="ECO:0000256" key="1">
    <source>
        <dbReference type="ARBA" id="ARBA00023015"/>
    </source>
</evidence>
<dbReference type="GO" id="GO:0000978">
    <property type="term" value="F:RNA polymerase II cis-regulatory region sequence-specific DNA binding"/>
    <property type="evidence" value="ECO:0007669"/>
    <property type="project" value="TreeGrafter"/>
</dbReference>
<evidence type="ECO:0000256" key="6">
    <source>
        <dbReference type="SAM" id="MobiDB-lite"/>
    </source>
</evidence>
<feature type="region of interest" description="Disordered" evidence="6">
    <location>
        <begin position="290"/>
        <end position="354"/>
    </location>
</feature>
<dbReference type="GO" id="GO:0000981">
    <property type="term" value="F:DNA-binding transcription factor activity, RNA polymerase II-specific"/>
    <property type="evidence" value="ECO:0007669"/>
    <property type="project" value="TreeGrafter"/>
</dbReference>
<evidence type="ECO:0000313" key="8">
    <source>
        <dbReference type="EnsemblMetazoa" id="CLYHEMP018099.1"/>
    </source>
</evidence>
<feature type="compositionally biased region" description="Polar residues" evidence="6">
    <location>
        <begin position="317"/>
        <end position="338"/>
    </location>
</feature>
<dbReference type="InterPro" id="IPR030456">
    <property type="entry name" value="TF_fork_head_CS_2"/>
</dbReference>
<proteinExistence type="predicted"/>
<feature type="compositionally biased region" description="Pro residues" evidence="6">
    <location>
        <begin position="609"/>
        <end position="624"/>
    </location>
</feature>
<reference evidence="8" key="1">
    <citation type="submission" date="2021-01" db="UniProtKB">
        <authorList>
            <consortium name="EnsemblMetazoa"/>
        </authorList>
    </citation>
    <scope>IDENTIFICATION</scope>
</reference>
<dbReference type="InterPro" id="IPR018122">
    <property type="entry name" value="TF_fork_head_CS_1"/>
</dbReference>
<sequence length="659" mass="72508">MAKLNSSLTAMDWLPQLSVGGALTTGNPANINQTQPMKATQRVPFGQFDVTAKYDGTSERFGKSKPPYSYANLIAFAINSTAKNKMTLSEIYQWISESFPYYNETSNGWKNSIRHNLSLNKCFIKLPRTKDDPGKGSYWAIDTSNIHTNSEQDSYKQSTNQTKFKLKNDTRQLSPYGNNRGHSPGRTSPIVSPSSPQKLNNSFESTSSSDYSNPNSVGSSLETPQIFVNNQSAAALATQVNSTKPSSQKTDPSRQCALDNKVFAEHFNLDDLSASFRSLYKSVFSQQSSSSSISSSAGMNSISSVSSQNSTPKEKNIFSSQLQPTSSSGGANHLSHSGQLAPVSITEPSNSMSEKEVLSTMEALMSSMNSGDWGSIMPDQFYSLIDSLQEMDGLDQKDIDSLEESYTNYLKLQGTFDYLDNDDVELKAELLQPSHHNIQQNNFSTIPENHVSPHGSPYTSPLPPPTLQPNPNMLNHGRMSPASSATSPMPTLMDSNDLNHVLQPMYANSMSPINPNSVLGKSTSSNGSVGRNMAMNPPVSNQMNARYSMNANSPMQPSPLNHYSHSPSTSPQPPPSYSPQPPQYTNQGSPAMQMNHSNEMNRALMQGSPQPPPLYQQPQPPRQPSPRTAHQQPRSQNQQSRKLYQHVEDEEDFDWNSLL</sequence>
<dbReference type="PANTHER" id="PTHR46078">
    <property type="entry name" value="FORKHEAD BOX PROTEIN J2 FAMILY MEMBER"/>
    <property type="match status" value="1"/>
</dbReference>
<dbReference type="RefSeq" id="XP_066936339.1">
    <property type="nucleotide sequence ID" value="XM_067080238.1"/>
</dbReference>
<comment type="subcellular location">
    <subcellularLocation>
        <location evidence="5">Nucleus</location>
    </subcellularLocation>
</comment>
<dbReference type="PROSITE" id="PS00658">
    <property type="entry name" value="FORK_HEAD_2"/>
    <property type="match status" value="1"/>
</dbReference>
<evidence type="ECO:0000256" key="2">
    <source>
        <dbReference type="ARBA" id="ARBA00023125"/>
    </source>
</evidence>
<feature type="compositionally biased region" description="Acidic residues" evidence="6">
    <location>
        <begin position="648"/>
        <end position="659"/>
    </location>
</feature>
<feature type="compositionally biased region" description="Polar residues" evidence="6">
    <location>
        <begin position="171"/>
        <end position="204"/>
    </location>
</feature>
<evidence type="ECO:0000259" key="7">
    <source>
        <dbReference type="PROSITE" id="PS50039"/>
    </source>
</evidence>
<feature type="compositionally biased region" description="Polar residues" evidence="6">
    <location>
        <begin position="586"/>
        <end position="600"/>
    </location>
</feature>
<evidence type="ECO:0000256" key="5">
    <source>
        <dbReference type="PROSITE-ProRule" id="PRU00089"/>
    </source>
</evidence>
<dbReference type="Pfam" id="PF00250">
    <property type="entry name" value="Forkhead"/>
    <property type="match status" value="1"/>
</dbReference>
<dbReference type="EnsemblMetazoa" id="CLYHEMT018099.1">
    <property type="protein sequence ID" value="CLYHEMP018099.1"/>
    <property type="gene ID" value="CLYHEMG018099"/>
</dbReference>
<feature type="compositionally biased region" description="Low complexity" evidence="6">
    <location>
        <begin position="205"/>
        <end position="220"/>
    </location>
</feature>
<dbReference type="GeneID" id="136824075"/>
<feature type="DNA-binding region" description="Fork-head" evidence="5">
    <location>
        <begin position="65"/>
        <end position="160"/>
    </location>
</feature>
<dbReference type="InterPro" id="IPR036390">
    <property type="entry name" value="WH_DNA-bd_sf"/>
</dbReference>
<keyword evidence="1" id="KW-0805">Transcription regulation</keyword>
<dbReference type="PROSITE" id="PS50039">
    <property type="entry name" value="FORK_HEAD_3"/>
    <property type="match status" value="1"/>
</dbReference>
<evidence type="ECO:0000256" key="4">
    <source>
        <dbReference type="ARBA" id="ARBA00023242"/>
    </source>
</evidence>
<dbReference type="GO" id="GO:0005634">
    <property type="term" value="C:nucleus"/>
    <property type="evidence" value="ECO:0007669"/>
    <property type="project" value="UniProtKB-SubCell"/>
</dbReference>
<protein>
    <recommendedName>
        <fullName evidence="7">Fork-head domain-containing protein</fullName>
    </recommendedName>
</protein>
<accession>A0A7M5X694</accession>